<dbReference type="Gene3D" id="2.30.60.10">
    <property type="entry name" value="Cyanovirin-N"/>
    <property type="match status" value="1"/>
</dbReference>
<sequence>MPLLRLALLATLELATAAAQLTTQCHFVGFEDSSESRPTAYTAKCSRSPGGPMEICSQLSLEHCLSNHDGEMRPRTEGNSTPNFKETCRSCHVDVDGRRLYCQCKRLDMSLNYASVELESIIVPQGGLLTCSDTVGEEISECPVTRLGRPTDRRRLAP</sequence>
<organism evidence="3 4">
    <name type="scientific">Ophiocordyceps sinensis</name>
    <dbReference type="NCBI Taxonomy" id="72228"/>
    <lineage>
        <taxon>Eukaryota</taxon>
        <taxon>Fungi</taxon>
        <taxon>Dikarya</taxon>
        <taxon>Ascomycota</taxon>
        <taxon>Pezizomycotina</taxon>
        <taxon>Sordariomycetes</taxon>
        <taxon>Hypocreomycetidae</taxon>
        <taxon>Hypocreales</taxon>
        <taxon>Ophiocordycipitaceae</taxon>
        <taxon>Ophiocordyceps</taxon>
    </lineage>
</organism>
<gene>
    <name evidence="3" type="ORF">G6O67_007767</name>
</gene>
<dbReference type="EMBL" id="JAAVMX010000008">
    <property type="protein sequence ID" value="KAF4505863.1"/>
    <property type="molecule type" value="Genomic_DNA"/>
</dbReference>
<keyword evidence="1" id="KW-0732">Signal</keyword>
<name>A0A8H4LUI4_9HYPO</name>
<dbReference type="AlphaFoldDB" id="A0A8H4LUI4"/>
<protein>
    <recommendedName>
        <fullName evidence="2">Cyanovirin-N domain-containing protein</fullName>
    </recommendedName>
</protein>
<accession>A0A8H4LUI4</accession>
<evidence type="ECO:0000259" key="2">
    <source>
        <dbReference type="SMART" id="SM01111"/>
    </source>
</evidence>
<evidence type="ECO:0000313" key="4">
    <source>
        <dbReference type="Proteomes" id="UP000557566"/>
    </source>
</evidence>
<dbReference type="Pfam" id="PF08881">
    <property type="entry name" value="CVNH"/>
    <property type="match status" value="1"/>
</dbReference>
<evidence type="ECO:0000256" key="1">
    <source>
        <dbReference type="SAM" id="SignalP"/>
    </source>
</evidence>
<feature type="chain" id="PRO_5034046696" description="Cyanovirin-N domain-containing protein" evidence="1">
    <location>
        <begin position="20"/>
        <end position="158"/>
    </location>
</feature>
<comment type="caution">
    <text evidence="3">The sequence shown here is derived from an EMBL/GenBank/DDBJ whole genome shotgun (WGS) entry which is preliminary data.</text>
</comment>
<proteinExistence type="predicted"/>
<dbReference type="Proteomes" id="UP000557566">
    <property type="component" value="Unassembled WGS sequence"/>
</dbReference>
<dbReference type="OrthoDB" id="4672515at2759"/>
<dbReference type="SMART" id="SM01111">
    <property type="entry name" value="CVNH"/>
    <property type="match status" value="1"/>
</dbReference>
<reference evidence="3 4" key="1">
    <citation type="journal article" date="2020" name="Genome Biol. Evol.">
        <title>A new high-quality draft genome assembly of the Chinese cordyceps Ophiocordyceps sinensis.</title>
        <authorList>
            <person name="Shu R."/>
            <person name="Zhang J."/>
            <person name="Meng Q."/>
            <person name="Zhang H."/>
            <person name="Zhou G."/>
            <person name="Li M."/>
            <person name="Wu P."/>
            <person name="Zhao Y."/>
            <person name="Chen C."/>
            <person name="Qin Q."/>
        </authorList>
    </citation>
    <scope>NUCLEOTIDE SEQUENCE [LARGE SCALE GENOMIC DNA]</scope>
    <source>
        <strain evidence="3 4">IOZ07</strain>
    </source>
</reference>
<dbReference type="InterPro" id="IPR011058">
    <property type="entry name" value="Cyanovirin-N"/>
</dbReference>
<feature type="signal peptide" evidence="1">
    <location>
        <begin position="1"/>
        <end position="19"/>
    </location>
</feature>
<feature type="domain" description="Cyanovirin-N" evidence="2">
    <location>
        <begin position="29"/>
        <end position="131"/>
    </location>
</feature>
<dbReference type="InterPro" id="IPR036673">
    <property type="entry name" value="Cyanovirin-N_sf"/>
</dbReference>
<keyword evidence="4" id="KW-1185">Reference proteome</keyword>
<dbReference type="SUPFAM" id="SSF51322">
    <property type="entry name" value="Cyanovirin-N"/>
    <property type="match status" value="1"/>
</dbReference>
<evidence type="ECO:0000313" key="3">
    <source>
        <dbReference type="EMBL" id="KAF4505863.1"/>
    </source>
</evidence>